<evidence type="ECO:0000313" key="1">
    <source>
        <dbReference type="EMBL" id="KAK7851052.1"/>
    </source>
</evidence>
<dbReference type="Proteomes" id="UP000237347">
    <property type="component" value="Unassembled WGS sequence"/>
</dbReference>
<keyword evidence="2" id="KW-1185">Reference proteome</keyword>
<accession>A0AAW0LJE2</accession>
<organism evidence="1 2">
    <name type="scientific">Quercus suber</name>
    <name type="common">Cork oak</name>
    <dbReference type="NCBI Taxonomy" id="58331"/>
    <lineage>
        <taxon>Eukaryota</taxon>
        <taxon>Viridiplantae</taxon>
        <taxon>Streptophyta</taxon>
        <taxon>Embryophyta</taxon>
        <taxon>Tracheophyta</taxon>
        <taxon>Spermatophyta</taxon>
        <taxon>Magnoliopsida</taxon>
        <taxon>eudicotyledons</taxon>
        <taxon>Gunneridae</taxon>
        <taxon>Pentapetalae</taxon>
        <taxon>rosids</taxon>
        <taxon>fabids</taxon>
        <taxon>Fagales</taxon>
        <taxon>Fagaceae</taxon>
        <taxon>Quercus</taxon>
    </lineage>
</organism>
<protein>
    <submittedName>
        <fullName evidence="1">Uncharacterized protein</fullName>
    </submittedName>
</protein>
<comment type="caution">
    <text evidence="1">The sequence shown here is derived from an EMBL/GenBank/DDBJ whole genome shotgun (WGS) entry which is preliminary data.</text>
</comment>
<name>A0AAW0LJE2_QUESU</name>
<reference evidence="1 2" key="1">
    <citation type="journal article" date="2018" name="Sci. Data">
        <title>The draft genome sequence of cork oak.</title>
        <authorList>
            <person name="Ramos A.M."/>
            <person name="Usie A."/>
            <person name="Barbosa P."/>
            <person name="Barros P.M."/>
            <person name="Capote T."/>
            <person name="Chaves I."/>
            <person name="Simoes F."/>
            <person name="Abreu I."/>
            <person name="Carrasquinho I."/>
            <person name="Faro C."/>
            <person name="Guimaraes J.B."/>
            <person name="Mendonca D."/>
            <person name="Nobrega F."/>
            <person name="Rodrigues L."/>
            <person name="Saibo N.J.M."/>
            <person name="Varela M.C."/>
            <person name="Egas C."/>
            <person name="Matos J."/>
            <person name="Miguel C.M."/>
            <person name="Oliveira M.M."/>
            <person name="Ricardo C.P."/>
            <person name="Goncalves S."/>
        </authorList>
    </citation>
    <scope>NUCLEOTIDE SEQUENCE [LARGE SCALE GENOMIC DNA]</scope>
    <source>
        <strain evidence="2">cv. HL8</strain>
    </source>
</reference>
<sequence length="301" mass="33532">MMESANTIKLEELSEEDCWLVHVPISQPRILPQGIGKLINLRLLIGYNLVIPRGIGRLTSLRTLNGVLISDEDSKGCKLEELKILHHLQGYPSTQALRPNNQQTQRLDLVRFFQEVSSHATTHWKANAAIPRLLDRTTVSPNTILFLILRHHDPQLPSTMPPQSLHKPAIPSQRASGAVILVISIMQDKTETFISISTCCKSLLVISSFIEGKSASRIDLDGSCSTYANKFSTLSTRVRRSSMEEGALRSVFPAFLISFSNSLSKAVIFSSNLESQNTNMENFYKAEEHLMCTGWLLGLMG</sequence>
<proteinExistence type="predicted"/>
<evidence type="ECO:0000313" key="2">
    <source>
        <dbReference type="Proteomes" id="UP000237347"/>
    </source>
</evidence>
<dbReference type="EMBL" id="PKMF04000092">
    <property type="protein sequence ID" value="KAK7851052.1"/>
    <property type="molecule type" value="Genomic_DNA"/>
</dbReference>
<dbReference type="AlphaFoldDB" id="A0AAW0LJE2"/>
<gene>
    <name evidence="1" type="ORF">CFP56_043115</name>
</gene>